<evidence type="ECO:0000256" key="2">
    <source>
        <dbReference type="ARBA" id="ARBA00022692"/>
    </source>
</evidence>
<keyword evidence="4 5" id="KW-0472">Membrane</keyword>
<proteinExistence type="predicted"/>
<gene>
    <name evidence="7" type="ORF">X797_001830</name>
</gene>
<dbReference type="HOGENOM" id="CLU_1103021_0_0_1"/>
<evidence type="ECO:0000313" key="7">
    <source>
        <dbReference type="EMBL" id="EXV04158.1"/>
    </source>
</evidence>
<evidence type="ECO:0000256" key="3">
    <source>
        <dbReference type="ARBA" id="ARBA00022989"/>
    </source>
</evidence>
<dbReference type="EMBL" id="JELW01000002">
    <property type="protein sequence ID" value="EXV04158.1"/>
    <property type="molecule type" value="Genomic_DNA"/>
</dbReference>
<accession>A0A0A1V3L4</accession>
<keyword evidence="2 5" id="KW-0812">Transmembrane</keyword>
<evidence type="ECO:0000259" key="6">
    <source>
        <dbReference type="Pfam" id="PF01490"/>
    </source>
</evidence>
<dbReference type="Proteomes" id="UP000030151">
    <property type="component" value="Unassembled WGS sequence"/>
</dbReference>
<feature type="transmembrane region" description="Helical" evidence="5">
    <location>
        <begin position="86"/>
        <end position="103"/>
    </location>
</feature>
<reference evidence="7 8" key="1">
    <citation type="submission" date="2014-02" db="EMBL/GenBank/DDBJ databases">
        <title>The genome sequence of the entomopathogenic fungus Metarhizium robertsii ARSEF 2575.</title>
        <authorList>
            <person name="Giuliano Garisto Donzelli B."/>
            <person name="Roe B.A."/>
            <person name="Macmil S.L."/>
            <person name="Krasnoff S.B."/>
            <person name="Gibson D.M."/>
        </authorList>
    </citation>
    <scope>NUCLEOTIDE SEQUENCE [LARGE SCALE GENOMIC DNA]</scope>
    <source>
        <strain evidence="7 8">ARSEF 2575</strain>
    </source>
</reference>
<name>A0A0A1V3L4_9HYPO</name>
<keyword evidence="3 5" id="KW-1133">Transmembrane helix</keyword>
<feature type="transmembrane region" description="Helical" evidence="5">
    <location>
        <begin position="183"/>
        <end position="204"/>
    </location>
</feature>
<comment type="subcellular location">
    <subcellularLocation>
        <location evidence="1">Membrane</location>
    </subcellularLocation>
</comment>
<dbReference type="eggNOG" id="ENOG502QURM">
    <property type="taxonomic scope" value="Eukaryota"/>
</dbReference>
<feature type="transmembrane region" description="Helical" evidence="5">
    <location>
        <begin position="20"/>
        <end position="43"/>
    </location>
</feature>
<evidence type="ECO:0000256" key="5">
    <source>
        <dbReference type="SAM" id="Phobius"/>
    </source>
</evidence>
<feature type="domain" description="Amino acid transporter transmembrane" evidence="6">
    <location>
        <begin position="32"/>
        <end position="123"/>
    </location>
</feature>
<evidence type="ECO:0000256" key="1">
    <source>
        <dbReference type="ARBA" id="ARBA00004370"/>
    </source>
</evidence>
<protein>
    <recommendedName>
        <fullName evidence="6">Amino acid transporter transmembrane domain-containing protein</fullName>
    </recommendedName>
</protein>
<feature type="transmembrane region" description="Helical" evidence="5">
    <location>
        <begin position="110"/>
        <end position="127"/>
    </location>
</feature>
<dbReference type="GO" id="GO:0016020">
    <property type="term" value="C:membrane"/>
    <property type="evidence" value="ECO:0007669"/>
    <property type="project" value="UniProtKB-SubCell"/>
</dbReference>
<evidence type="ECO:0000256" key="4">
    <source>
        <dbReference type="ARBA" id="ARBA00023136"/>
    </source>
</evidence>
<dbReference type="AlphaFoldDB" id="A0A0A1V3L4"/>
<organism evidence="7 8">
    <name type="scientific">Metarhizium robertsii</name>
    <dbReference type="NCBI Taxonomy" id="568076"/>
    <lineage>
        <taxon>Eukaryota</taxon>
        <taxon>Fungi</taxon>
        <taxon>Dikarya</taxon>
        <taxon>Ascomycota</taxon>
        <taxon>Pezizomycotina</taxon>
        <taxon>Sordariomycetes</taxon>
        <taxon>Hypocreomycetidae</taxon>
        <taxon>Hypocreales</taxon>
        <taxon>Clavicipitaceae</taxon>
        <taxon>Metarhizium</taxon>
    </lineage>
</organism>
<comment type="caution">
    <text evidence="7">The sequence shown here is derived from an EMBL/GenBank/DDBJ whole genome shotgun (WGS) entry which is preliminary data.</text>
</comment>
<evidence type="ECO:0000313" key="8">
    <source>
        <dbReference type="Proteomes" id="UP000030151"/>
    </source>
</evidence>
<dbReference type="InterPro" id="IPR013057">
    <property type="entry name" value="AA_transpt_TM"/>
</dbReference>
<dbReference type="Pfam" id="PF01490">
    <property type="entry name" value="Aa_trans"/>
    <property type="match status" value="1"/>
</dbReference>
<sequence>MLTRRGPGNRLMLRPRQSGLGFYLITTDKYSVGIAFSVIFGFMGGYSGHLIWRVYLGVDNYQFPARNYGHLGFRIWGTSMRYITNRLQALWLLLILGQVTIQFGQNISQIFINIISATCLLNLTYNLPPLFALGYDIQRHAPRVDMGEGFDPTTGAVLRNEGRMQRLMRGFLSDGLFQVSVNVWHVVYFLASLSMCGLGTYATIEGMIEAFKQPQLNSFSCVSPLNLNAYPGGCLVSGNVSMSFLRHVVGGA</sequence>